<gene>
    <name evidence="1" type="ORF">CTE05_25430</name>
</gene>
<reference evidence="1 2" key="1">
    <citation type="submission" date="2019-07" db="EMBL/GenBank/DDBJ databases">
        <title>Whole genome shotgun sequence of Cellulomonas terrae NBRC 100819.</title>
        <authorList>
            <person name="Hosoyama A."/>
            <person name="Uohara A."/>
            <person name="Ohji S."/>
            <person name="Ichikawa N."/>
        </authorList>
    </citation>
    <scope>NUCLEOTIDE SEQUENCE [LARGE SCALE GENOMIC DNA]</scope>
    <source>
        <strain evidence="1 2">NBRC 100819</strain>
    </source>
</reference>
<protein>
    <submittedName>
        <fullName evidence="1">Uncharacterized protein</fullName>
    </submittedName>
</protein>
<organism evidence="1 2">
    <name type="scientific">Cellulomonas terrae</name>
    <dbReference type="NCBI Taxonomy" id="311234"/>
    <lineage>
        <taxon>Bacteria</taxon>
        <taxon>Bacillati</taxon>
        <taxon>Actinomycetota</taxon>
        <taxon>Actinomycetes</taxon>
        <taxon>Micrococcales</taxon>
        <taxon>Cellulomonadaceae</taxon>
        <taxon>Cellulomonas</taxon>
    </lineage>
</organism>
<dbReference type="Proteomes" id="UP000321049">
    <property type="component" value="Unassembled WGS sequence"/>
</dbReference>
<comment type="caution">
    <text evidence="1">The sequence shown here is derived from an EMBL/GenBank/DDBJ whole genome shotgun (WGS) entry which is preliminary data.</text>
</comment>
<name>A0A511JLZ6_9CELL</name>
<dbReference type="AlphaFoldDB" id="A0A511JLZ6"/>
<sequence length="151" mass="16056">MTIGATITVVAGCANAATDRAKDEARSNAANVGRLIASNAVEYAAFDPRAVINFVEAELEEDVGWWEQSSADEATAVWRFRVGGSADYTGALGEAQSVLAQVCGEATLTFATSEVTLTDIDCPEEFSWADVDEDLGPWRSGSDPHVPQRTP</sequence>
<evidence type="ECO:0000313" key="2">
    <source>
        <dbReference type="Proteomes" id="UP000321049"/>
    </source>
</evidence>
<dbReference type="EMBL" id="BJWH01000013">
    <property type="protein sequence ID" value="GEL98996.1"/>
    <property type="molecule type" value="Genomic_DNA"/>
</dbReference>
<evidence type="ECO:0000313" key="1">
    <source>
        <dbReference type="EMBL" id="GEL98996.1"/>
    </source>
</evidence>
<keyword evidence="2" id="KW-1185">Reference proteome</keyword>
<accession>A0A511JLZ6</accession>
<proteinExistence type="predicted"/>